<feature type="chain" id="PRO_5046851474" description="Argininosuccinate lyase" evidence="1">
    <location>
        <begin position="23"/>
        <end position="119"/>
    </location>
</feature>
<sequence>MLKIAVFAAALAVAAVPAAATAQGRQDFQLRNATGYDIAEVYVAPTSSDNWEEDVMGEDTLDNGQRVTIHFPVKAKQCLYDIKVVWTDGDEAEWHKFDLCTVSRITLYWNNGEASADYE</sequence>
<reference evidence="3" key="1">
    <citation type="journal article" date="2019" name="Int. J. Syst. Evol. Microbiol.">
        <title>The Global Catalogue of Microorganisms (GCM) 10K type strain sequencing project: providing services to taxonomists for standard genome sequencing and annotation.</title>
        <authorList>
            <consortium name="The Broad Institute Genomics Platform"/>
            <consortium name="The Broad Institute Genome Sequencing Center for Infectious Disease"/>
            <person name="Wu L."/>
            <person name="Ma J."/>
        </authorList>
    </citation>
    <scope>NUCLEOTIDE SEQUENCE [LARGE SCALE GENOMIC DNA]</scope>
    <source>
        <strain evidence="3">CGMCC 1.15959</strain>
    </source>
</reference>
<evidence type="ECO:0008006" key="4">
    <source>
        <dbReference type="Google" id="ProtNLM"/>
    </source>
</evidence>
<protein>
    <recommendedName>
        <fullName evidence="4">Argininosuccinate lyase</fullName>
    </recommendedName>
</protein>
<keyword evidence="3" id="KW-1185">Reference proteome</keyword>
<dbReference type="Proteomes" id="UP000619041">
    <property type="component" value="Unassembled WGS sequence"/>
</dbReference>
<name>A0ABQ1S8Z9_9SPHN</name>
<evidence type="ECO:0000313" key="2">
    <source>
        <dbReference type="EMBL" id="GGD99538.1"/>
    </source>
</evidence>
<organism evidence="2 3">
    <name type="scientific">Tsuneonella deserti</name>
    <dbReference type="NCBI Taxonomy" id="2035528"/>
    <lineage>
        <taxon>Bacteria</taxon>
        <taxon>Pseudomonadati</taxon>
        <taxon>Pseudomonadota</taxon>
        <taxon>Alphaproteobacteria</taxon>
        <taxon>Sphingomonadales</taxon>
        <taxon>Erythrobacteraceae</taxon>
        <taxon>Tsuneonella</taxon>
    </lineage>
</organism>
<keyword evidence="1" id="KW-0732">Signal</keyword>
<accession>A0ABQ1S8Z9</accession>
<feature type="signal peptide" evidence="1">
    <location>
        <begin position="1"/>
        <end position="22"/>
    </location>
</feature>
<dbReference type="EMBL" id="BMKL01000001">
    <property type="protein sequence ID" value="GGD99538.1"/>
    <property type="molecule type" value="Genomic_DNA"/>
</dbReference>
<comment type="caution">
    <text evidence="2">The sequence shown here is derived from an EMBL/GenBank/DDBJ whole genome shotgun (WGS) entry which is preliminary data.</text>
</comment>
<gene>
    <name evidence="2" type="ORF">GCM10011515_19210</name>
</gene>
<evidence type="ECO:0000256" key="1">
    <source>
        <dbReference type="SAM" id="SignalP"/>
    </source>
</evidence>
<evidence type="ECO:0000313" key="3">
    <source>
        <dbReference type="Proteomes" id="UP000619041"/>
    </source>
</evidence>
<proteinExistence type="predicted"/>
<dbReference type="RefSeq" id="WP_188644930.1">
    <property type="nucleotide sequence ID" value="NZ_BMKL01000001.1"/>
</dbReference>